<dbReference type="KEGG" id="dtm:BJL86_2479"/>
<reference evidence="3 4" key="1">
    <citation type="submission" date="2016-06" db="EMBL/GenBank/DDBJ databases">
        <title>Complete genome sequence of a saline-alkali tolerant type strain Dietzia timorensis ID05-A0528T.</title>
        <authorList>
            <person name="Wu X."/>
        </authorList>
    </citation>
    <scope>NUCLEOTIDE SEQUENCE [LARGE SCALE GENOMIC DNA]</scope>
    <source>
        <strain evidence="3 4">ID05-A0528</strain>
    </source>
</reference>
<gene>
    <name evidence="3" type="ORF">BJL86_2479</name>
</gene>
<dbReference type="STRING" id="499555.BJL86_2479"/>
<evidence type="ECO:0000313" key="3">
    <source>
        <dbReference type="EMBL" id="ANI93243.1"/>
    </source>
</evidence>
<dbReference type="AlphaFoldDB" id="A0A173LMW3"/>
<dbReference type="Pfam" id="PF08241">
    <property type="entry name" value="Methyltransf_11"/>
    <property type="match status" value="1"/>
</dbReference>
<proteinExistence type="predicted"/>
<evidence type="ECO:0000313" key="4">
    <source>
        <dbReference type="Proteomes" id="UP000186104"/>
    </source>
</evidence>
<dbReference type="InterPro" id="IPR013216">
    <property type="entry name" value="Methyltransf_11"/>
</dbReference>
<name>A0A173LMW3_9ACTN</name>
<sequence>MLTVNFKRLGVTPGMRAIDIGAGLGRHTFELYSLGANVTAFDQNEAEMAEVQNMIEAIRLEGGLPEGAQAEAVVGDALNLPYEDDTFDLVLISEVLEHVLEDTRAIEEFVRVLKPGGVAAVTVPREWPETVCWWLSDEYHENIGGHVRIYTEAELGYKLRAAGLEVTGTGHAHALHAPYWWLKCAVGVNNEDNPLPKWYHKLLVWDLMKKPLLTRVAETALNPVMGKSQVFYLSKPVDWKARRDARAPKPA</sequence>
<dbReference type="PANTHER" id="PTHR44068:SF11">
    <property type="entry name" value="GERANYL DIPHOSPHATE 2-C-METHYLTRANSFERASE"/>
    <property type="match status" value="1"/>
</dbReference>
<keyword evidence="4" id="KW-1185">Reference proteome</keyword>
<dbReference type="Proteomes" id="UP000186104">
    <property type="component" value="Chromosome"/>
</dbReference>
<dbReference type="CDD" id="cd02440">
    <property type="entry name" value="AdoMet_MTases"/>
    <property type="match status" value="1"/>
</dbReference>
<evidence type="ECO:0000256" key="1">
    <source>
        <dbReference type="ARBA" id="ARBA00022679"/>
    </source>
</evidence>
<accession>A0A173LMW3</accession>
<feature type="domain" description="Methyltransferase type 11" evidence="2">
    <location>
        <begin position="18"/>
        <end position="120"/>
    </location>
</feature>
<dbReference type="PANTHER" id="PTHR44068">
    <property type="entry name" value="ZGC:194242"/>
    <property type="match status" value="1"/>
</dbReference>
<dbReference type="SUPFAM" id="SSF53335">
    <property type="entry name" value="S-adenosyl-L-methionine-dependent methyltransferases"/>
    <property type="match status" value="1"/>
</dbReference>
<organism evidence="3 4">
    <name type="scientific">Dietzia timorensis</name>
    <dbReference type="NCBI Taxonomy" id="499555"/>
    <lineage>
        <taxon>Bacteria</taxon>
        <taxon>Bacillati</taxon>
        <taxon>Actinomycetota</taxon>
        <taxon>Actinomycetes</taxon>
        <taxon>Mycobacteriales</taxon>
        <taxon>Dietziaceae</taxon>
        <taxon>Dietzia</taxon>
    </lineage>
</organism>
<dbReference type="EMBL" id="CP015961">
    <property type="protein sequence ID" value="ANI93243.1"/>
    <property type="molecule type" value="Genomic_DNA"/>
</dbReference>
<keyword evidence="1 3" id="KW-0808">Transferase</keyword>
<protein>
    <submittedName>
        <fullName evidence="3">Cycloartenol-C-24-methyltransferase 1</fullName>
    </submittedName>
</protein>
<keyword evidence="3" id="KW-0489">Methyltransferase</keyword>
<dbReference type="RefSeq" id="WP_067477661.1">
    <property type="nucleotide sequence ID" value="NZ_CP015961.1"/>
</dbReference>
<dbReference type="OrthoDB" id="9810247at2"/>
<evidence type="ECO:0000259" key="2">
    <source>
        <dbReference type="Pfam" id="PF08241"/>
    </source>
</evidence>
<dbReference type="InterPro" id="IPR050447">
    <property type="entry name" value="Erg6_SMT_methyltransf"/>
</dbReference>
<dbReference type="InterPro" id="IPR029063">
    <property type="entry name" value="SAM-dependent_MTases_sf"/>
</dbReference>
<dbReference type="GO" id="GO:0008757">
    <property type="term" value="F:S-adenosylmethionine-dependent methyltransferase activity"/>
    <property type="evidence" value="ECO:0007669"/>
    <property type="project" value="InterPro"/>
</dbReference>
<dbReference type="Gene3D" id="3.40.50.150">
    <property type="entry name" value="Vaccinia Virus protein VP39"/>
    <property type="match status" value="1"/>
</dbReference>
<dbReference type="GO" id="GO:0032259">
    <property type="term" value="P:methylation"/>
    <property type="evidence" value="ECO:0007669"/>
    <property type="project" value="UniProtKB-KW"/>
</dbReference>